<accession>A0A317C6D0</accession>
<evidence type="ECO:0000313" key="3">
    <source>
        <dbReference type="Proteomes" id="UP000245506"/>
    </source>
</evidence>
<comment type="caution">
    <text evidence="2">The sequence shown here is derived from an EMBL/GenBank/DDBJ whole genome shotgun (WGS) entry which is preliminary data.</text>
</comment>
<dbReference type="RefSeq" id="WP_109826241.1">
    <property type="nucleotide sequence ID" value="NZ_QGKL01000042.1"/>
</dbReference>
<evidence type="ECO:0000256" key="1">
    <source>
        <dbReference type="SAM" id="SignalP"/>
    </source>
</evidence>
<organism evidence="2 3">
    <name type="scientific">Leucothrix arctica</name>
    <dbReference type="NCBI Taxonomy" id="1481894"/>
    <lineage>
        <taxon>Bacteria</taxon>
        <taxon>Pseudomonadati</taxon>
        <taxon>Pseudomonadota</taxon>
        <taxon>Gammaproteobacteria</taxon>
        <taxon>Thiotrichales</taxon>
        <taxon>Thiotrichaceae</taxon>
        <taxon>Leucothrix</taxon>
    </lineage>
</organism>
<feature type="chain" id="PRO_5016332812" evidence="1">
    <location>
        <begin position="19"/>
        <end position="164"/>
    </location>
</feature>
<dbReference type="Proteomes" id="UP000245506">
    <property type="component" value="Unassembled WGS sequence"/>
</dbReference>
<dbReference type="AlphaFoldDB" id="A0A317C6D0"/>
<gene>
    <name evidence="2" type="ORF">DKT75_19850</name>
</gene>
<name>A0A317C6D0_9GAMM</name>
<proteinExistence type="predicted"/>
<evidence type="ECO:0000313" key="2">
    <source>
        <dbReference type="EMBL" id="PWQ93857.1"/>
    </source>
</evidence>
<keyword evidence="3" id="KW-1185">Reference proteome</keyword>
<keyword evidence="1" id="KW-0732">Signal</keyword>
<protein>
    <submittedName>
        <fullName evidence="2">Uncharacterized protein</fullName>
    </submittedName>
</protein>
<dbReference type="OrthoDB" id="5624179at2"/>
<dbReference type="EMBL" id="QGKL01000042">
    <property type="protein sequence ID" value="PWQ93857.1"/>
    <property type="molecule type" value="Genomic_DNA"/>
</dbReference>
<sequence length="164" mass="18880">MKVFYVSALILMSFHASAAQNSHLNDFANIFDKYCFDFKNDHSAAGALLEKDGHTRNPEFQDAYEIVIGTVDYAVTPQNYDCTADVLIKRNGKSLFTHAELNTYLIKEFELTETSRSSFDDVALNNRNTQIRQTDYTAPSGHNYRLLFPLDNQESYYMTFTIDW</sequence>
<feature type="signal peptide" evidence="1">
    <location>
        <begin position="1"/>
        <end position="18"/>
    </location>
</feature>
<reference evidence="2 3" key="1">
    <citation type="submission" date="2018-05" db="EMBL/GenBank/DDBJ databases">
        <title>Leucothrix arctica sp. nov., isolated from Arctic seawater.</title>
        <authorList>
            <person name="Choi A."/>
            <person name="Baek K."/>
        </authorList>
    </citation>
    <scope>NUCLEOTIDE SEQUENCE [LARGE SCALE GENOMIC DNA]</scope>
    <source>
        <strain evidence="2 3">IMCC9719</strain>
    </source>
</reference>